<dbReference type="RefSeq" id="WP_172504199.1">
    <property type="nucleotide sequence ID" value="NZ_BLLS01000126.1"/>
</dbReference>
<dbReference type="AlphaFoldDB" id="A0A7J0A6N2"/>
<comment type="caution">
    <text evidence="2">The sequence shown here is derived from an EMBL/GenBank/DDBJ whole genome shotgun (WGS) entry which is preliminary data.</text>
</comment>
<evidence type="ECO:0000313" key="2">
    <source>
        <dbReference type="EMBL" id="GFH87826.1"/>
    </source>
</evidence>
<name>A0A7J0A6N2_9BACE</name>
<sequence length="306" mass="35867">MDRNTRYIVRLMFQTKVYSCDGAAFESFFTQIMQRHNRNFQQVKPQGQYGDRKNDGFDKTTGTYYQVYAPEDIKIKEKETIEKLVADFSGLYAYWQSLYPIQSFFYVVNDKYKGAYASLFAELRKIEIQYKDVCANPFLCKDLEDVFLSLDEVAIDDIIGVIPNPDNVEVEYGVMKDVVDYMLKVKTNPQKEVIPINPNFEEKIIFNKLSEQVALYLKSHRINEGIINDFFEYNSNFIKNELRDVFNGLYNEALSVIPDATNKSDEVFFYIYEKAYPQHTVAIDAAIFTLMSYYFEYCDIFKAPEI</sequence>
<gene>
    <name evidence="2" type="ORF">IMSAGC001_03257</name>
</gene>
<reference evidence="2 3" key="1">
    <citation type="journal article" date="2020" name="Microbiome">
        <title>Single-cell genomics of uncultured bacteria reveals dietary fiber responders in the mouse gut microbiota.</title>
        <authorList>
            <person name="Chijiiwa R."/>
            <person name="Hosokawa M."/>
            <person name="Kogawa M."/>
            <person name="Nishikawa Y."/>
            <person name="Ide K."/>
            <person name="Sakanashi C."/>
            <person name="Takahashi K."/>
            <person name="Takeyama H."/>
        </authorList>
    </citation>
    <scope>NUCLEOTIDE SEQUENCE [LARGE SCALE GENOMIC DNA]</scope>
    <source>
        <strain evidence="2">IMSAGC_001</strain>
    </source>
</reference>
<dbReference type="InterPro" id="IPR046919">
    <property type="entry name" value="ABC-3C_CTD10"/>
</dbReference>
<protein>
    <recommendedName>
        <fullName evidence="1">ABC-three component systems C-terminal domain-containing protein</fullName>
    </recommendedName>
</protein>
<organism evidence="2 3">
    <name type="scientific">Bacteroides acidifaciens</name>
    <dbReference type="NCBI Taxonomy" id="85831"/>
    <lineage>
        <taxon>Bacteria</taxon>
        <taxon>Pseudomonadati</taxon>
        <taxon>Bacteroidota</taxon>
        <taxon>Bacteroidia</taxon>
        <taxon>Bacteroidales</taxon>
        <taxon>Bacteroidaceae</taxon>
        <taxon>Bacteroides</taxon>
    </lineage>
</organism>
<accession>A0A7J0A6N2</accession>
<evidence type="ECO:0000313" key="3">
    <source>
        <dbReference type="Proteomes" id="UP000491181"/>
    </source>
</evidence>
<dbReference type="Pfam" id="PF20275">
    <property type="entry name" value="CTD10"/>
    <property type="match status" value="1"/>
</dbReference>
<dbReference type="Proteomes" id="UP000491181">
    <property type="component" value="Unassembled WGS sequence"/>
</dbReference>
<proteinExistence type="predicted"/>
<feature type="domain" description="ABC-three component systems C-terminal" evidence="1">
    <location>
        <begin position="194"/>
        <end position="302"/>
    </location>
</feature>
<evidence type="ECO:0000259" key="1">
    <source>
        <dbReference type="Pfam" id="PF20275"/>
    </source>
</evidence>
<dbReference type="EMBL" id="BLLS01000126">
    <property type="protein sequence ID" value="GFH87826.1"/>
    <property type="molecule type" value="Genomic_DNA"/>
</dbReference>